<evidence type="ECO:0000256" key="11">
    <source>
        <dbReference type="SAM" id="Coils"/>
    </source>
</evidence>
<dbReference type="RefSeq" id="XP_033595194.1">
    <property type="nucleotide sequence ID" value="XM_033741563.1"/>
</dbReference>
<evidence type="ECO:0000256" key="3">
    <source>
        <dbReference type="ARBA" id="ARBA00022792"/>
    </source>
</evidence>
<feature type="non-terminal residue" evidence="12">
    <location>
        <position position="1"/>
    </location>
</feature>
<protein>
    <recommendedName>
        <fullName evidence="10">Sensitive to high expression protein 9, mitochondrial</fullName>
    </recommendedName>
</protein>
<dbReference type="OrthoDB" id="5595506at2759"/>
<evidence type="ECO:0000256" key="6">
    <source>
        <dbReference type="ARBA" id="ARBA00023054"/>
    </source>
</evidence>
<keyword evidence="13" id="KW-1185">Reference proteome</keyword>
<feature type="transmembrane region" description="Helical" evidence="10">
    <location>
        <begin position="151"/>
        <end position="171"/>
    </location>
</feature>
<dbReference type="Proteomes" id="UP000799437">
    <property type="component" value="Unassembled WGS sequence"/>
</dbReference>
<accession>A0A6A6VRB6</accession>
<keyword evidence="8 10" id="KW-0472">Membrane</keyword>
<reference evidence="12" key="1">
    <citation type="journal article" date="2020" name="Stud. Mycol.">
        <title>101 Dothideomycetes genomes: a test case for predicting lifestyles and emergence of pathogens.</title>
        <authorList>
            <person name="Haridas S."/>
            <person name="Albert R."/>
            <person name="Binder M."/>
            <person name="Bloem J."/>
            <person name="Labutti K."/>
            <person name="Salamov A."/>
            <person name="Andreopoulos B."/>
            <person name="Baker S."/>
            <person name="Barry K."/>
            <person name="Bills G."/>
            <person name="Bluhm B."/>
            <person name="Cannon C."/>
            <person name="Castanera R."/>
            <person name="Culley D."/>
            <person name="Daum C."/>
            <person name="Ezra D."/>
            <person name="Gonzalez J."/>
            <person name="Henrissat B."/>
            <person name="Kuo A."/>
            <person name="Liang C."/>
            <person name="Lipzen A."/>
            <person name="Lutzoni F."/>
            <person name="Magnuson J."/>
            <person name="Mondo S."/>
            <person name="Nolan M."/>
            <person name="Ohm R."/>
            <person name="Pangilinan J."/>
            <person name="Park H.-J."/>
            <person name="Ramirez L."/>
            <person name="Alfaro M."/>
            <person name="Sun H."/>
            <person name="Tritt A."/>
            <person name="Yoshinaga Y."/>
            <person name="Zwiers L.-H."/>
            <person name="Turgeon B."/>
            <person name="Goodwin S."/>
            <person name="Spatafora J."/>
            <person name="Crous P."/>
            <person name="Grigoriev I."/>
        </authorList>
    </citation>
    <scope>NUCLEOTIDE SEQUENCE</scope>
    <source>
        <strain evidence="12">CBS 121739</strain>
    </source>
</reference>
<dbReference type="InterPro" id="IPR008839">
    <property type="entry name" value="MDM33_fungi"/>
</dbReference>
<evidence type="ECO:0000256" key="1">
    <source>
        <dbReference type="ARBA" id="ARBA00007472"/>
    </source>
</evidence>
<dbReference type="EMBL" id="ML996597">
    <property type="protein sequence ID" value="KAF2752743.1"/>
    <property type="molecule type" value="Genomic_DNA"/>
</dbReference>
<comment type="subunit">
    <text evidence="10">Homooligomer.</text>
</comment>
<organism evidence="12 13">
    <name type="scientific">Pseudovirgaria hyperparasitica</name>
    <dbReference type="NCBI Taxonomy" id="470096"/>
    <lineage>
        <taxon>Eukaryota</taxon>
        <taxon>Fungi</taxon>
        <taxon>Dikarya</taxon>
        <taxon>Ascomycota</taxon>
        <taxon>Pezizomycotina</taxon>
        <taxon>Dothideomycetes</taxon>
        <taxon>Dothideomycetes incertae sedis</taxon>
        <taxon>Acrospermales</taxon>
        <taxon>Acrospermaceae</taxon>
        <taxon>Pseudovirgaria</taxon>
    </lineage>
</organism>
<evidence type="ECO:0000256" key="2">
    <source>
        <dbReference type="ARBA" id="ARBA00022692"/>
    </source>
</evidence>
<gene>
    <name evidence="12" type="ORF">EJ05DRAFT_432181</name>
</gene>
<evidence type="ECO:0000256" key="7">
    <source>
        <dbReference type="ARBA" id="ARBA00023128"/>
    </source>
</evidence>
<keyword evidence="3 10" id="KW-0999">Mitochondrion inner membrane</keyword>
<feature type="coiled-coil region" evidence="11">
    <location>
        <begin position="7"/>
        <end position="52"/>
    </location>
</feature>
<keyword evidence="4 10" id="KW-0809">Transit peptide</keyword>
<feature type="non-terminal residue" evidence="12">
    <location>
        <position position="189"/>
    </location>
</feature>
<comment type="function">
    <text evidence="9">Required for the maintenance of the structure of the mitochondrial inner membrane. Involved in mitochondrial morphology. Causes growth arrest when highly overexpressed.</text>
</comment>
<keyword evidence="5 10" id="KW-1133">Transmembrane helix</keyword>
<dbReference type="Pfam" id="PF05546">
    <property type="entry name" value="She9_MDM33"/>
    <property type="match status" value="1"/>
</dbReference>
<evidence type="ECO:0000256" key="8">
    <source>
        <dbReference type="ARBA" id="ARBA00023136"/>
    </source>
</evidence>
<dbReference type="GO" id="GO:0007007">
    <property type="term" value="P:inner mitochondrial membrane organization"/>
    <property type="evidence" value="ECO:0007669"/>
    <property type="project" value="TreeGrafter"/>
</dbReference>
<keyword evidence="2 10" id="KW-0812">Transmembrane</keyword>
<dbReference type="PANTHER" id="PTHR31961">
    <property type="entry name" value="SENSITIVE TO HIGH EXPRESSION PROTEIN 9, MITOCHONDRIAL"/>
    <property type="match status" value="1"/>
</dbReference>
<feature type="coiled-coil region" evidence="11">
    <location>
        <begin position="106"/>
        <end position="140"/>
    </location>
</feature>
<dbReference type="GeneID" id="54482617"/>
<dbReference type="AlphaFoldDB" id="A0A6A6VRB6"/>
<dbReference type="GO" id="GO:0005743">
    <property type="term" value="C:mitochondrial inner membrane"/>
    <property type="evidence" value="ECO:0007669"/>
    <property type="project" value="UniProtKB-SubCell"/>
</dbReference>
<evidence type="ECO:0000256" key="5">
    <source>
        <dbReference type="ARBA" id="ARBA00022989"/>
    </source>
</evidence>
<comment type="caution">
    <text evidence="10">Lacks conserved residue(s) required for the propagation of feature annotation.</text>
</comment>
<comment type="similarity">
    <text evidence="1 10">Belongs to the SHE9 family.</text>
</comment>
<evidence type="ECO:0000313" key="13">
    <source>
        <dbReference type="Proteomes" id="UP000799437"/>
    </source>
</evidence>
<evidence type="ECO:0000256" key="9">
    <source>
        <dbReference type="ARBA" id="ARBA00024807"/>
    </source>
</evidence>
<evidence type="ECO:0000256" key="4">
    <source>
        <dbReference type="ARBA" id="ARBA00022946"/>
    </source>
</evidence>
<keyword evidence="7 10" id="KW-0496">Mitochondrion</keyword>
<sequence>KRLAQLMEEAQERIAILTHKVNNYTGTDYSGIQELRQQIKEQEDEVKARRAAIVGAKHALDAAFAQKATSQKEVVGLLERKHSWSDSDLERYMSLVRSEHLNDQAVQNAKDKVSQAERDLEEARAQLEKVERKQYHEEQIWSDTIRRNSTWVTFGLMGFNVLVLLASIALLEPWRRKRLVREIRSALEE</sequence>
<evidence type="ECO:0000256" key="10">
    <source>
        <dbReference type="RuleBase" id="RU364128"/>
    </source>
</evidence>
<comment type="subcellular location">
    <subcellularLocation>
        <location evidence="10">Mitochondrion inner membrane</location>
        <topology evidence="10">Multi-pass membrane protein</topology>
    </subcellularLocation>
</comment>
<dbReference type="PANTHER" id="PTHR31961:SF3">
    <property type="entry name" value="SENSITIVE TO HIGH EXPRESSION PROTEIN 9, MITOCHONDRIAL"/>
    <property type="match status" value="1"/>
</dbReference>
<keyword evidence="6 11" id="KW-0175">Coiled coil</keyword>
<evidence type="ECO:0000313" key="12">
    <source>
        <dbReference type="EMBL" id="KAF2752743.1"/>
    </source>
</evidence>
<name>A0A6A6VRB6_9PEZI</name>
<proteinExistence type="inferred from homology"/>